<dbReference type="PANTHER" id="PTHR43272:SF83">
    <property type="entry name" value="ACYL-COA SYNTHETASE LONG-CHAIN, ISOFORM J"/>
    <property type="match status" value="1"/>
</dbReference>
<name>A0AA38KBL2_9AGAR</name>
<protein>
    <recommendedName>
        <fullName evidence="6">AMP-dependent synthetase/ligase domain-containing protein</fullName>
    </recommendedName>
</protein>
<dbReference type="GO" id="GO:0005783">
    <property type="term" value="C:endoplasmic reticulum"/>
    <property type="evidence" value="ECO:0007669"/>
    <property type="project" value="TreeGrafter"/>
</dbReference>
<evidence type="ECO:0000313" key="8">
    <source>
        <dbReference type="Proteomes" id="UP001163798"/>
    </source>
</evidence>
<evidence type="ECO:0000259" key="6">
    <source>
        <dbReference type="Pfam" id="PF00501"/>
    </source>
</evidence>
<dbReference type="GO" id="GO:0004467">
    <property type="term" value="F:long-chain fatty acid-CoA ligase activity"/>
    <property type="evidence" value="ECO:0007669"/>
    <property type="project" value="UniProtKB-EC"/>
</dbReference>
<dbReference type="Proteomes" id="UP001163798">
    <property type="component" value="Unassembled WGS sequence"/>
</dbReference>
<evidence type="ECO:0000256" key="4">
    <source>
        <dbReference type="ARBA" id="ARBA00022840"/>
    </source>
</evidence>
<dbReference type="GO" id="GO:0005811">
    <property type="term" value="C:lipid droplet"/>
    <property type="evidence" value="ECO:0007669"/>
    <property type="project" value="TreeGrafter"/>
</dbReference>
<comment type="similarity">
    <text evidence="1">Belongs to the ATP-dependent AMP-binding enzyme family.</text>
</comment>
<dbReference type="AlphaFoldDB" id="A0AA38KBL2"/>
<proteinExistence type="inferred from homology"/>
<accession>A0AA38KBL2</accession>
<dbReference type="InterPro" id="IPR000873">
    <property type="entry name" value="AMP-dep_synth/lig_dom"/>
</dbReference>
<organism evidence="7 8">
    <name type="scientific">Lentinula aff. detonsa</name>
    <dbReference type="NCBI Taxonomy" id="2804958"/>
    <lineage>
        <taxon>Eukaryota</taxon>
        <taxon>Fungi</taxon>
        <taxon>Dikarya</taxon>
        <taxon>Basidiomycota</taxon>
        <taxon>Agaricomycotina</taxon>
        <taxon>Agaricomycetes</taxon>
        <taxon>Agaricomycetidae</taxon>
        <taxon>Agaricales</taxon>
        <taxon>Marasmiineae</taxon>
        <taxon>Omphalotaceae</taxon>
        <taxon>Lentinula</taxon>
    </lineage>
</organism>
<keyword evidence="4" id="KW-0067">ATP-binding</keyword>
<feature type="domain" description="AMP-dependent synthetase/ligase" evidence="6">
    <location>
        <begin position="216"/>
        <end position="265"/>
    </location>
</feature>
<dbReference type="GO" id="GO:0035336">
    <property type="term" value="P:long-chain fatty-acyl-CoA metabolic process"/>
    <property type="evidence" value="ECO:0007669"/>
    <property type="project" value="TreeGrafter"/>
</dbReference>
<comment type="caution">
    <text evidence="7">The sequence shown here is derived from an EMBL/GenBank/DDBJ whole genome shotgun (WGS) entry which is preliminary data.</text>
</comment>
<dbReference type="SUPFAM" id="SSF56801">
    <property type="entry name" value="Acetyl-CoA synthetase-like"/>
    <property type="match status" value="1"/>
</dbReference>
<keyword evidence="2" id="KW-0436">Ligase</keyword>
<keyword evidence="8" id="KW-1185">Reference proteome</keyword>
<evidence type="ECO:0000256" key="2">
    <source>
        <dbReference type="ARBA" id="ARBA00022598"/>
    </source>
</evidence>
<evidence type="ECO:0000256" key="5">
    <source>
        <dbReference type="ARBA" id="ARBA00036813"/>
    </source>
</evidence>
<comment type="catalytic activity">
    <reaction evidence="5">
        <text>a long-chain fatty acid + ATP + CoA = a long-chain fatty acyl-CoA + AMP + diphosphate</text>
        <dbReference type="Rhea" id="RHEA:15421"/>
        <dbReference type="ChEBI" id="CHEBI:30616"/>
        <dbReference type="ChEBI" id="CHEBI:33019"/>
        <dbReference type="ChEBI" id="CHEBI:57287"/>
        <dbReference type="ChEBI" id="CHEBI:57560"/>
        <dbReference type="ChEBI" id="CHEBI:83139"/>
        <dbReference type="ChEBI" id="CHEBI:456215"/>
        <dbReference type="EC" id="6.2.1.3"/>
    </reaction>
</comment>
<evidence type="ECO:0000313" key="7">
    <source>
        <dbReference type="EMBL" id="KAJ3780328.1"/>
    </source>
</evidence>
<dbReference type="PROSITE" id="PS00455">
    <property type="entry name" value="AMP_BINDING"/>
    <property type="match status" value="1"/>
</dbReference>
<dbReference type="Gene3D" id="3.40.50.12780">
    <property type="entry name" value="N-terminal domain of ligase-like"/>
    <property type="match status" value="2"/>
</dbReference>
<dbReference type="GO" id="GO:0005524">
    <property type="term" value="F:ATP binding"/>
    <property type="evidence" value="ECO:0007669"/>
    <property type="project" value="UniProtKB-KW"/>
</dbReference>
<feature type="domain" description="AMP-dependent synthetase/ligase" evidence="6">
    <location>
        <begin position="61"/>
        <end position="141"/>
    </location>
</feature>
<keyword evidence="3" id="KW-0547">Nucleotide-binding</keyword>
<dbReference type="InterPro" id="IPR020845">
    <property type="entry name" value="AMP-binding_CS"/>
</dbReference>
<dbReference type="GO" id="GO:0005886">
    <property type="term" value="C:plasma membrane"/>
    <property type="evidence" value="ECO:0007669"/>
    <property type="project" value="TreeGrafter"/>
</dbReference>
<evidence type="ECO:0000256" key="3">
    <source>
        <dbReference type="ARBA" id="ARBA00022741"/>
    </source>
</evidence>
<gene>
    <name evidence="7" type="ORF">GGU10DRAFT_417052</name>
</gene>
<sequence length="348" mass="38834">MARVFLNVRANVSSLRRVDSFETRRLVLANTPSIKFFIYDGEPSGTLVSGIDAVRESIKVVSLDELRALPKSQPTEPLKARLPKPETMACIMYTSGSTGPPKVVCIPHANPVAFVGAVYMLLGHHLTYDGIYLAYLPLYIVELIMLFVSMTPGYGRVQHCAQKCSGSDRREATGYIVWWCCPQSRNTKILGHRIGDGFAGVRNDRILWNVAILPPELMRYGSVSLPVPSIETKLLDLKDAGYLSTNKQPQGEVCIRGPSVTKGYYKRPDLNDDETIFTKDGWFRTGDVGQWNEDGTLSLIDRVKNLVKLQGGEYLALERPESTYKACNYVGNICIYLNRLINASNVYL</sequence>
<dbReference type="Pfam" id="PF00501">
    <property type="entry name" value="AMP-binding"/>
    <property type="match status" value="2"/>
</dbReference>
<evidence type="ECO:0000256" key="1">
    <source>
        <dbReference type="ARBA" id="ARBA00006432"/>
    </source>
</evidence>
<reference evidence="7" key="1">
    <citation type="submission" date="2022-08" db="EMBL/GenBank/DDBJ databases">
        <authorList>
            <consortium name="DOE Joint Genome Institute"/>
            <person name="Min B."/>
            <person name="Riley R."/>
            <person name="Sierra-Patev S."/>
            <person name="Naranjo-Ortiz M."/>
            <person name="Looney B."/>
            <person name="Konkel Z."/>
            <person name="Slot J.C."/>
            <person name="Sakamoto Y."/>
            <person name="Steenwyk J.L."/>
            <person name="Rokas A."/>
            <person name="Carro J."/>
            <person name="Camarero S."/>
            <person name="Ferreira P."/>
            <person name="Molpeceres G."/>
            <person name="Ruiz-Duenas F.J."/>
            <person name="Serrano A."/>
            <person name="Henrissat B."/>
            <person name="Drula E."/>
            <person name="Hughes K.W."/>
            <person name="Mata J.L."/>
            <person name="Ishikawa N.K."/>
            <person name="Vargas-Isla R."/>
            <person name="Ushijima S."/>
            <person name="Smith C.A."/>
            <person name="Ahrendt S."/>
            <person name="Andreopoulos W."/>
            <person name="He G."/>
            <person name="Labutti K."/>
            <person name="Lipzen A."/>
            <person name="Ng V."/>
            <person name="Sandor L."/>
            <person name="Barry K."/>
            <person name="Martinez A.T."/>
            <person name="Xiao Y."/>
            <person name="Gibbons J.G."/>
            <person name="Terashima K."/>
            <person name="Hibbett D.S."/>
            <person name="Grigoriev I.V."/>
        </authorList>
    </citation>
    <scope>NUCLEOTIDE SEQUENCE</scope>
    <source>
        <strain evidence="7">TFB10291</strain>
    </source>
</reference>
<dbReference type="PANTHER" id="PTHR43272">
    <property type="entry name" value="LONG-CHAIN-FATTY-ACID--COA LIGASE"/>
    <property type="match status" value="1"/>
</dbReference>
<dbReference type="EMBL" id="MU793788">
    <property type="protein sequence ID" value="KAJ3780328.1"/>
    <property type="molecule type" value="Genomic_DNA"/>
</dbReference>
<dbReference type="InterPro" id="IPR042099">
    <property type="entry name" value="ANL_N_sf"/>
</dbReference>